<dbReference type="Pfam" id="PF00664">
    <property type="entry name" value="ABC_membrane"/>
    <property type="match status" value="1"/>
</dbReference>
<keyword evidence="3" id="KW-0547">Nucleotide-binding</keyword>
<keyword evidence="2 7" id="KW-0812">Transmembrane</keyword>
<dbReference type="PANTHER" id="PTHR43394:SF1">
    <property type="entry name" value="ATP-BINDING CASSETTE SUB-FAMILY B MEMBER 10, MITOCHONDRIAL"/>
    <property type="match status" value="1"/>
</dbReference>
<dbReference type="GO" id="GO:0005524">
    <property type="term" value="F:ATP binding"/>
    <property type="evidence" value="ECO:0007669"/>
    <property type="project" value="UniProtKB-KW"/>
</dbReference>
<organism evidence="10 11">
    <name type="scientific">Algoriphagus winogradskyi</name>
    <dbReference type="NCBI Taxonomy" id="237017"/>
    <lineage>
        <taxon>Bacteria</taxon>
        <taxon>Pseudomonadati</taxon>
        <taxon>Bacteroidota</taxon>
        <taxon>Cytophagia</taxon>
        <taxon>Cytophagales</taxon>
        <taxon>Cyclobacteriaceae</taxon>
        <taxon>Algoriphagus</taxon>
    </lineage>
</organism>
<dbReference type="InterPro" id="IPR027417">
    <property type="entry name" value="P-loop_NTPase"/>
</dbReference>
<dbReference type="Proteomes" id="UP001157915">
    <property type="component" value="Unassembled WGS sequence"/>
</dbReference>
<dbReference type="PROSITE" id="PS50893">
    <property type="entry name" value="ABC_TRANSPORTER_2"/>
    <property type="match status" value="1"/>
</dbReference>
<evidence type="ECO:0000256" key="6">
    <source>
        <dbReference type="ARBA" id="ARBA00023136"/>
    </source>
</evidence>
<evidence type="ECO:0000256" key="5">
    <source>
        <dbReference type="ARBA" id="ARBA00022989"/>
    </source>
</evidence>
<comment type="caution">
    <text evidence="10">The sequence shown here is derived from an EMBL/GenBank/DDBJ whole genome shotgun (WGS) entry which is preliminary data.</text>
</comment>
<dbReference type="InterPro" id="IPR036640">
    <property type="entry name" value="ABC1_TM_sf"/>
</dbReference>
<sequence length="610" mass="67777">MKTYLRILSYAKPYGKFVPTYIIYAFLSIVFGLLNFTLLKPLFDVIFEQVDPATLTQYSEKPEFNFSLEYFSHLFNYNFLQIAEEYGKMGTLYYVCAIIVASVFLSNLFTYLAGVVLAKVRATVIKRMRMDIFGQVSKLHIGYFSNERKGDLMSKMTNDVQEVENTIVQSLRVVFREPVTIILYFSVLFFMSPKLTIFTILIIPITGAIIGGITRRLKKKAVQSQESLGRIVNILDETLGGMRVIKAFNAERFMKGKFDKETDYYAGVNVNMARKNELASPISQFLGVFVVAGILVYGGGLVLSGNSDLGASDFITYIIIFTQVLNPAKEISRAVSSIQRGIASAERIFTVVDTPTQISSPASPAILNSFENSVEVKNVSFAYQDVNVLKNINFTLSRGKTIALVGPSGGGKSTLADLIPRFYDPSEGQILLDGKNLKEFDLQALRSQMGIVTQESILFNDTVFNNIAFGVEGATKEQVMEAATIANAHEFIEKMEDGYQTSIGERGSKLSGGQRQRLSIARAVLKNPPILILDEATSALDSESEHLVQEALTKLMSNRTTLVIAHRLSTIQHADEILVIEHGQIVQRGTHIDLMQTEGLYQKLSSIQSV</sequence>
<dbReference type="SMART" id="SM00382">
    <property type="entry name" value="AAA"/>
    <property type="match status" value="1"/>
</dbReference>
<dbReference type="SUPFAM" id="SSF52540">
    <property type="entry name" value="P-loop containing nucleoside triphosphate hydrolases"/>
    <property type="match status" value="1"/>
</dbReference>
<dbReference type="InterPro" id="IPR039421">
    <property type="entry name" value="Type_1_exporter"/>
</dbReference>
<evidence type="ECO:0000256" key="3">
    <source>
        <dbReference type="ARBA" id="ARBA00022741"/>
    </source>
</evidence>
<keyword evidence="6 7" id="KW-0472">Membrane</keyword>
<evidence type="ECO:0000256" key="1">
    <source>
        <dbReference type="ARBA" id="ARBA00004651"/>
    </source>
</evidence>
<dbReference type="PROSITE" id="PS00211">
    <property type="entry name" value="ABC_TRANSPORTER_1"/>
    <property type="match status" value="1"/>
</dbReference>
<dbReference type="Gene3D" id="3.40.50.300">
    <property type="entry name" value="P-loop containing nucleotide triphosphate hydrolases"/>
    <property type="match status" value="1"/>
</dbReference>
<dbReference type="EMBL" id="FXUA01000011">
    <property type="protein sequence ID" value="SMP35728.1"/>
    <property type="molecule type" value="Genomic_DNA"/>
</dbReference>
<dbReference type="CDD" id="cd18552">
    <property type="entry name" value="ABC_6TM_MsbA_like"/>
    <property type="match status" value="1"/>
</dbReference>
<dbReference type="PANTHER" id="PTHR43394">
    <property type="entry name" value="ATP-DEPENDENT PERMEASE MDL1, MITOCHONDRIAL"/>
    <property type="match status" value="1"/>
</dbReference>
<dbReference type="SUPFAM" id="SSF90123">
    <property type="entry name" value="ABC transporter transmembrane region"/>
    <property type="match status" value="1"/>
</dbReference>
<accession>A0ABY1PLG9</accession>
<evidence type="ECO:0000313" key="10">
    <source>
        <dbReference type="EMBL" id="SMP35728.1"/>
    </source>
</evidence>
<proteinExistence type="predicted"/>
<keyword evidence="5 7" id="KW-1133">Transmembrane helix</keyword>
<keyword evidence="4 10" id="KW-0067">ATP-binding</keyword>
<name>A0ABY1PLG9_9BACT</name>
<dbReference type="InterPro" id="IPR003593">
    <property type="entry name" value="AAA+_ATPase"/>
</dbReference>
<feature type="domain" description="ABC transporter" evidence="8">
    <location>
        <begin position="374"/>
        <end position="607"/>
    </location>
</feature>
<dbReference type="Pfam" id="PF00005">
    <property type="entry name" value="ABC_tran"/>
    <property type="match status" value="1"/>
</dbReference>
<dbReference type="InterPro" id="IPR011527">
    <property type="entry name" value="ABC1_TM_dom"/>
</dbReference>
<feature type="transmembrane region" description="Helical" evidence="7">
    <location>
        <begin position="92"/>
        <end position="120"/>
    </location>
</feature>
<comment type="subcellular location">
    <subcellularLocation>
        <location evidence="1">Cell membrane</location>
        <topology evidence="1">Multi-pass membrane protein</topology>
    </subcellularLocation>
</comment>
<evidence type="ECO:0000313" key="11">
    <source>
        <dbReference type="Proteomes" id="UP001157915"/>
    </source>
</evidence>
<feature type="transmembrane region" description="Helical" evidence="7">
    <location>
        <begin position="197"/>
        <end position="214"/>
    </location>
</feature>
<feature type="domain" description="ABC transmembrane type-1" evidence="9">
    <location>
        <begin position="22"/>
        <end position="340"/>
    </location>
</feature>
<evidence type="ECO:0000256" key="2">
    <source>
        <dbReference type="ARBA" id="ARBA00022692"/>
    </source>
</evidence>
<evidence type="ECO:0000256" key="7">
    <source>
        <dbReference type="SAM" id="Phobius"/>
    </source>
</evidence>
<dbReference type="Gene3D" id="1.20.1560.10">
    <property type="entry name" value="ABC transporter type 1, transmembrane domain"/>
    <property type="match status" value="1"/>
</dbReference>
<dbReference type="InterPro" id="IPR017871">
    <property type="entry name" value="ABC_transporter-like_CS"/>
</dbReference>
<keyword evidence="11" id="KW-1185">Reference proteome</keyword>
<dbReference type="RefSeq" id="WP_283414808.1">
    <property type="nucleotide sequence ID" value="NZ_FXUA01000011.1"/>
</dbReference>
<feature type="transmembrane region" description="Helical" evidence="7">
    <location>
        <begin position="173"/>
        <end position="191"/>
    </location>
</feature>
<reference evidence="10 11" key="1">
    <citation type="submission" date="2017-05" db="EMBL/GenBank/DDBJ databases">
        <authorList>
            <person name="Varghese N."/>
            <person name="Submissions S."/>
        </authorList>
    </citation>
    <scope>NUCLEOTIDE SEQUENCE [LARGE SCALE GENOMIC DNA]</scope>
    <source>
        <strain evidence="10 11">DSM 15360</strain>
    </source>
</reference>
<gene>
    <name evidence="10" type="ORF">SAMN06265367_11143</name>
</gene>
<dbReference type="PROSITE" id="PS50929">
    <property type="entry name" value="ABC_TM1F"/>
    <property type="match status" value="1"/>
</dbReference>
<evidence type="ECO:0000259" key="9">
    <source>
        <dbReference type="PROSITE" id="PS50929"/>
    </source>
</evidence>
<evidence type="ECO:0000259" key="8">
    <source>
        <dbReference type="PROSITE" id="PS50893"/>
    </source>
</evidence>
<evidence type="ECO:0000256" key="4">
    <source>
        <dbReference type="ARBA" id="ARBA00022840"/>
    </source>
</evidence>
<dbReference type="InterPro" id="IPR003439">
    <property type="entry name" value="ABC_transporter-like_ATP-bd"/>
</dbReference>
<feature type="transmembrane region" description="Helical" evidence="7">
    <location>
        <begin position="21"/>
        <end position="39"/>
    </location>
</feature>
<dbReference type="CDD" id="cd03251">
    <property type="entry name" value="ABCC_MsbA"/>
    <property type="match status" value="1"/>
</dbReference>
<feature type="transmembrane region" description="Helical" evidence="7">
    <location>
        <begin position="282"/>
        <end position="303"/>
    </location>
</feature>
<protein>
    <submittedName>
        <fullName evidence="10">ATP-binding cassette, subfamily B, MsbA</fullName>
    </submittedName>
</protein>